<evidence type="ECO:0000313" key="3">
    <source>
        <dbReference type="Proteomes" id="UP000076722"/>
    </source>
</evidence>
<organism evidence="2 3">
    <name type="scientific">Sistotremastrum niveocremeum HHB9708</name>
    <dbReference type="NCBI Taxonomy" id="1314777"/>
    <lineage>
        <taxon>Eukaryota</taxon>
        <taxon>Fungi</taxon>
        <taxon>Dikarya</taxon>
        <taxon>Basidiomycota</taxon>
        <taxon>Agaricomycotina</taxon>
        <taxon>Agaricomycetes</taxon>
        <taxon>Sistotremastrales</taxon>
        <taxon>Sistotremastraceae</taxon>
        <taxon>Sertulicium</taxon>
        <taxon>Sertulicium niveocremeum</taxon>
    </lineage>
</organism>
<protein>
    <recommendedName>
        <fullName evidence="1">Mixed lineage kinase domain-containing protein</fullName>
    </recommendedName>
</protein>
<dbReference type="CDD" id="cd21037">
    <property type="entry name" value="MLKL_NTD"/>
    <property type="match status" value="1"/>
</dbReference>
<name>A0A164X3M8_9AGAM</name>
<evidence type="ECO:0000313" key="2">
    <source>
        <dbReference type="EMBL" id="KZS95603.1"/>
    </source>
</evidence>
<accession>A0A164X3M8</accession>
<gene>
    <name evidence="2" type="ORF">SISNIDRAFT_352714</name>
</gene>
<dbReference type="Pfam" id="PF22215">
    <property type="entry name" value="MLKL_N"/>
    <property type="match status" value="1"/>
</dbReference>
<evidence type="ECO:0000259" key="1">
    <source>
        <dbReference type="Pfam" id="PF22215"/>
    </source>
</evidence>
<dbReference type="InterPro" id="IPR059179">
    <property type="entry name" value="MLKL-like_MCAfunc"/>
</dbReference>
<feature type="domain" description="Mixed lineage kinase" evidence="1">
    <location>
        <begin position="39"/>
        <end position="142"/>
    </location>
</feature>
<dbReference type="InterPro" id="IPR054000">
    <property type="entry name" value="MLKL_N"/>
</dbReference>
<dbReference type="Gene3D" id="1.20.930.20">
    <property type="entry name" value="Adaptor protein Cbl, N-terminal domain"/>
    <property type="match status" value="1"/>
</dbReference>
<dbReference type="Proteomes" id="UP000076722">
    <property type="component" value="Unassembled WGS sequence"/>
</dbReference>
<keyword evidence="3" id="KW-1185">Reference proteome</keyword>
<reference evidence="2 3" key="1">
    <citation type="journal article" date="2016" name="Mol. Biol. Evol.">
        <title>Comparative Genomics of Early-Diverging Mushroom-Forming Fungi Provides Insights into the Origins of Lignocellulose Decay Capabilities.</title>
        <authorList>
            <person name="Nagy L.G."/>
            <person name="Riley R."/>
            <person name="Tritt A."/>
            <person name="Adam C."/>
            <person name="Daum C."/>
            <person name="Floudas D."/>
            <person name="Sun H."/>
            <person name="Yadav J.S."/>
            <person name="Pangilinan J."/>
            <person name="Larsson K.H."/>
            <person name="Matsuura K."/>
            <person name="Barry K."/>
            <person name="Labutti K."/>
            <person name="Kuo R."/>
            <person name="Ohm R.A."/>
            <person name="Bhattacharya S.S."/>
            <person name="Shirouzu T."/>
            <person name="Yoshinaga Y."/>
            <person name="Martin F.M."/>
            <person name="Grigoriev I.V."/>
            <person name="Hibbett D.S."/>
        </authorList>
    </citation>
    <scope>NUCLEOTIDE SEQUENCE [LARGE SCALE GENOMIC DNA]</scope>
    <source>
        <strain evidence="2 3">HHB9708</strain>
    </source>
</reference>
<dbReference type="InterPro" id="IPR036537">
    <property type="entry name" value="Adaptor_Cbl_N_dom_sf"/>
</dbReference>
<dbReference type="GO" id="GO:0007166">
    <property type="term" value="P:cell surface receptor signaling pathway"/>
    <property type="evidence" value="ECO:0007669"/>
    <property type="project" value="InterPro"/>
</dbReference>
<sequence>MSQPSSRSVDARANLVKGLKVLQSLGDAIPGPGGGVIKGIAGIGVVVLETAERVRANKEECIEIAQRAAQLILELEPQLSPDDISEDLRLRLEAYSSVLREVSETITRIGAKSKWKRAFRSASVSEETKDCLNKLDNAYQDFLVTASPSYILIIFDASSS</sequence>
<dbReference type="EMBL" id="KV419401">
    <property type="protein sequence ID" value="KZS95603.1"/>
    <property type="molecule type" value="Genomic_DNA"/>
</dbReference>
<dbReference type="AlphaFoldDB" id="A0A164X3M8"/>
<proteinExistence type="predicted"/>